<name>A0AAF0XZC9_9TREE</name>
<accession>A0AAF0XZC9</accession>
<keyword evidence="5" id="KW-1185">Reference proteome</keyword>
<dbReference type="InterPro" id="IPR001849">
    <property type="entry name" value="PH_domain"/>
</dbReference>
<evidence type="ECO:0000256" key="2">
    <source>
        <dbReference type="SAM" id="MobiDB-lite"/>
    </source>
</evidence>
<dbReference type="EMBL" id="CP086714">
    <property type="protein sequence ID" value="WOO76672.1"/>
    <property type="molecule type" value="Genomic_DNA"/>
</dbReference>
<feature type="compositionally biased region" description="Pro residues" evidence="2">
    <location>
        <begin position="228"/>
        <end position="250"/>
    </location>
</feature>
<dbReference type="Pfam" id="PF00169">
    <property type="entry name" value="PH"/>
    <property type="match status" value="1"/>
</dbReference>
<feature type="compositionally biased region" description="Pro residues" evidence="2">
    <location>
        <begin position="358"/>
        <end position="370"/>
    </location>
</feature>
<evidence type="ECO:0000256" key="1">
    <source>
        <dbReference type="SAM" id="Coils"/>
    </source>
</evidence>
<feature type="compositionally biased region" description="Polar residues" evidence="2">
    <location>
        <begin position="1105"/>
        <end position="1129"/>
    </location>
</feature>
<evidence type="ECO:0000259" key="3">
    <source>
        <dbReference type="PROSITE" id="PS50003"/>
    </source>
</evidence>
<reference evidence="4" key="1">
    <citation type="submission" date="2023-10" db="EMBL/GenBank/DDBJ databases">
        <authorList>
            <person name="Noh H."/>
        </authorList>
    </citation>
    <scope>NUCLEOTIDE SEQUENCE</scope>
    <source>
        <strain evidence="4">DUCC4014</strain>
    </source>
</reference>
<feature type="compositionally biased region" description="Pro residues" evidence="2">
    <location>
        <begin position="287"/>
        <end position="297"/>
    </location>
</feature>
<feature type="domain" description="PH" evidence="3">
    <location>
        <begin position="1504"/>
        <end position="1601"/>
    </location>
</feature>
<feature type="compositionally biased region" description="Pro residues" evidence="2">
    <location>
        <begin position="718"/>
        <end position="745"/>
    </location>
</feature>
<feature type="compositionally biased region" description="Basic and acidic residues" evidence="2">
    <location>
        <begin position="581"/>
        <end position="602"/>
    </location>
</feature>
<feature type="compositionally biased region" description="Basic and acidic residues" evidence="2">
    <location>
        <begin position="880"/>
        <end position="893"/>
    </location>
</feature>
<evidence type="ECO:0000313" key="5">
    <source>
        <dbReference type="Proteomes" id="UP000827549"/>
    </source>
</evidence>
<feature type="compositionally biased region" description="Low complexity" evidence="2">
    <location>
        <begin position="843"/>
        <end position="863"/>
    </location>
</feature>
<dbReference type="SUPFAM" id="SSF50729">
    <property type="entry name" value="PH domain-like"/>
    <property type="match status" value="1"/>
</dbReference>
<dbReference type="RefSeq" id="XP_062622704.1">
    <property type="nucleotide sequence ID" value="XM_062766720.1"/>
</dbReference>
<dbReference type="GeneID" id="87803556"/>
<gene>
    <name evidence="4" type="ORF">LOC62_01G000297</name>
</gene>
<dbReference type="PROSITE" id="PS50003">
    <property type="entry name" value="PH_DOMAIN"/>
    <property type="match status" value="1"/>
</dbReference>
<feature type="compositionally biased region" description="Polar residues" evidence="2">
    <location>
        <begin position="1174"/>
        <end position="1183"/>
    </location>
</feature>
<feature type="compositionally biased region" description="Polar residues" evidence="2">
    <location>
        <begin position="537"/>
        <end position="555"/>
    </location>
</feature>
<feature type="compositionally biased region" description="Low complexity" evidence="2">
    <location>
        <begin position="251"/>
        <end position="260"/>
    </location>
</feature>
<protein>
    <recommendedName>
        <fullName evidence="3">PH domain-containing protein</fullName>
    </recommendedName>
</protein>
<feature type="compositionally biased region" description="Polar residues" evidence="2">
    <location>
        <begin position="569"/>
        <end position="580"/>
    </location>
</feature>
<feature type="compositionally biased region" description="Low complexity" evidence="2">
    <location>
        <begin position="660"/>
        <end position="674"/>
    </location>
</feature>
<feature type="compositionally biased region" description="Pro residues" evidence="2">
    <location>
        <begin position="428"/>
        <end position="456"/>
    </location>
</feature>
<dbReference type="PRINTS" id="PR01217">
    <property type="entry name" value="PRICHEXTENSN"/>
</dbReference>
<dbReference type="Gene3D" id="2.30.29.30">
    <property type="entry name" value="Pleckstrin-homology domain (PH domain)/Phosphotyrosine-binding domain (PTB)"/>
    <property type="match status" value="1"/>
</dbReference>
<feature type="compositionally biased region" description="Basic and acidic residues" evidence="2">
    <location>
        <begin position="395"/>
        <end position="422"/>
    </location>
</feature>
<organism evidence="4 5">
    <name type="scientific">Vanrija pseudolonga</name>
    <dbReference type="NCBI Taxonomy" id="143232"/>
    <lineage>
        <taxon>Eukaryota</taxon>
        <taxon>Fungi</taxon>
        <taxon>Dikarya</taxon>
        <taxon>Basidiomycota</taxon>
        <taxon>Agaricomycotina</taxon>
        <taxon>Tremellomycetes</taxon>
        <taxon>Trichosporonales</taxon>
        <taxon>Trichosporonaceae</taxon>
        <taxon>Vanrija</taxon>
    </lineage>
</organism>
<feature type="coiled-coil region" evidence="1">
    <location>
        <begin position="1384"/>
        <end position="1481"/>
    </location>
</feature>
<feature type="compositionally biased region" description="Polar residues" evidence="2">
    <location>
        <begin position="909"/>
        <end position="930"/>
    </location>
</feature>
<feature type="region of interest" description="Disordered" evidence="2">
    <location>
        <begin position="787"/>
        <end position="964"/>
    </location>
</feature>
<feature type="compositionally biased region" description="Pro residues" evidence="2">
    <location>
        <begin position="758"/>
        <end position="772"/>
    </location>
</feature>
<feature type="compositionally biased region" description="Polar residues" evidence="2">
    <location>
        <begin position="864"/>
        <end position="876"/>
    </location>
</feature>
<feature type="region of interest" description="Disordered" evidence="2">
    <location>
        <begin position="204"/>
        <end position="772"/>
    </location>
</feature>
<feature type="region of interest" description="Disordered" evidence="2">
    <location>
        <begin position="1361"/>
        <end position="1384"/>
    </location>
</feature>
<sequence>MAADTSDPALAAAVAAVRRGDDAPSSSSSDRTSWLVSTYAAGSANVLVLYASGGPPPLPALGIAIDEATAQEPIAFGYASVAGKGLVVVKMGKGVGAVRRAKAIVHSRAFAALFEYTALVTVTSGSELTNDLLKDKLGVESLDDPALDAASHFVTAEGTPNPDAQQGTAAALLSQHPILPSAPAPAAPAPAAAVAPPLPSTEISAGPTVDLAPTPPIDSAPAAFDLAPTPPSPIPSPTPPTLPSTPPRYSPSPVSGSSSPRLRDRGPTPPIPARSAARRASSRDEPPVPPLPLPPIPESSATRDLAPSISPASPTFGTGFPVAQKLPGELRNLHARGPSLDPQAALDALTAHLDVPNAAPPPVTPPPPEPVTVDEPVAIDPPLRERTISTSSRGTPRERVISGDRPRQRDRQPSDRSERDNSLEPVPESAPLPTPLGPPPGIPPPVPEDDIPPTPADTPARYSRESRDSDSVGGGENRLSRDSAGGLRDSFGVRYGDLRRSSREPLCSNDSRRTSDAKRVSRDTMGIERASHYSAADSRTSLYSVPDSRASQYSTGDPRDTRVSHTSDPRVSQVSRASTVESRRSSRDYDSMRRASSSRDSHASSASLGKLGAHAIGTPRRLSRDIAQSPIHHRADPHSAHPPISSASALHRSSREALREAFAAGAGAGFTRTTIPRRVSRERLHSAPGGPGLERPPGTPNRSSLNTPPIPSTFYPASPSPLPPQHPPPSVPLPPVPSTSPLPPRPRSRSSFGRNGPPASPAPEVPLPPIPKAVPASVLAASAAVLGSVSSSPESVTSPRMEEPANPESGTLGSSLLPEVSPQLRTTPTSPLAEVLRSPAPVPLAMPATSTAPATPSSPRSPTFGSPTPTRQTSTRKPPPKVDDDLLEFERKQTTRLSKLYQMPDAAAGTTTISELDTNVTGSGPGTFSSRRAADPNSATKPSPALSDATRSTVPLSPPLSSPGAFSDDGVGAVVSVAAGQLTPAQVATARVVDISNGNLTPVSEPIEKFDATRPAHITTEAATIPSVPGPGPAPSDANGVAQCSISKDHVTIPATEEDERVATLAKRRKSSVSEAVNRARASSAAAAAAAASATTSPNLARSPLPTTHQAPASTSLLERGGSQTSTKSAKLRHVFRSQRSNGDLRDPSSEFGDHGFSPASSDQNHGSIPPSPSASRLRTASLTKVFRRKKETPPASPAFRGVGISSDDIHPEPIGLGFTLGMHAPSAYRTPSGGIGYTPPTYKQGAPPVPNMSAEAALFSARQKSLAAHNEAHELWRKQEEERKAKTKATKSKDDVLSQSSHSPEASVHWSSPEDTHPSQVPDPMRVPDTAHQVDAIRRGDPAPPRPAKDGARVEQITAAASAARRHRLAARDSSEESPPTPNFEAEAMAARAAAERAEAEEAARLEEERQLREAKIASRAAREAEAKARAAAKTEARAKAEEERKLRAEQEAAIRAEQLAEQQRRREVAAARAAEAAARDAAAAKAREESRAAQGSNGSAAPVLLRGWVTVQTMQSMTWRRRYFHLLAHELQMFKTDHEARPITVAPLGSSAKVSHTYEESQVQGSWKLRSGSGEEYFMFADSAEDKETILHALTAAITA</sequence>
<feature type="compositionally biased region" description="Basic and acidic residues" evidence="2">
    <location>
        <begin position="557"/>
        <end position="568"/>
    </location>
</feature>
<proteinExistence type="predicted"/>
<feature type="region of interest" description="Disordered" evidence="2">
    <location>
        <begin position="1094"/>
        <end position="1209"/>
    </location>
</feature>
<feature type="compositionally biased region" description="Basic and acidic residues" evidence="2">
    <location>
        <begin position="510"/>
        <end position="531"/>
    </location>
</feature>
<dbReference type="CDD" id="cd00821">
    <property type="entry name" value="PH"/>
    <property type="match status" value="1"/>
</dbReference>
<dbReference type="SMART" id="SM00233">
    <property type="entry name" value="PH"/>
    <property type="match status" value="1"/>
</dbReference>
<feature type="compositionally biased region" description="Low complexity" evidence="2">
    <location>
        <begin position="787"/>
        <end position="799"/>
    </location>
</feature>
<evidence type="ECO:0000313" key="4">
    <source>
        <dbReference type="EMBL" id="WOO76672.1"/>
    </source>
</evidence>
<dbReference type="Proteomes" id="UP000827549">
    <property type="component" value="Chromosome 1"/>
</dbReference>
<feature type="compositionally biased region" description="Low complexity" evidence="2">
    <location>
        <begin position="641"/>
        <end position="651"/>
    </location>
</feature>
<dbReference type="InterPro" id="IPR011993">
    <property type="entry name" value="PH-like_dom_sf"/>
</dbReference>
<feature type="region of interest" description="Disordered" evidence="2">
    <location>
        <begin position="1277"/>
        <end position="1328"/>
    </location>
</feature>
<keyword evidence="1" id="KW-0175">Coiled coil</keyword>
<feature type="compositionally biased region" description="Basic and acidic residues" evidence="2">
    <location>
        <begin position="1143"/>
        <end position="1154"/>
    </location>
</feature>